<dbReference type="PANTHER" id="PTHR30574:SF1">
    <property type="entry name" value="SULPHUR TRANSPORT DOMAIN-CONTAINING PROTEIN"/>
    <property type="match status" value="1"/>
</dbReference>
<feature type="transmembrane region" description="Helical" evidence="9">
    <location>
        <begin position="12"/>
        <end position="33"/>
    </location>
</feature>
<feature type="transmembrane region" description="Helical" evidence="9">
    <location>
        <begin position="94"/>
        <end position="121"/>
    </location>
</feature>
<evidence type="ECO:0000256" key="8">
    <source>
        <dbReference type="ARBA" id="ARBA00035655"/>
    </source>
</evidence>
<dbReference type="RefSeq" id="WP_037931834.1">
    <property type="nucleotide sequence ID" value="NZ_CP054604.1"/>
</dbReference>
<dbReference type="GeneID" id="68872273"/>
<evidence type="ECO:0000256" key="4">
    <source>
        <dbReference type="ARBA" id="ARBA00022519"/>
    </source>
</evidence>
<keyword evidence="2" id="KW-0813">Transport</keyword>
<protein>
    <submittedName>
        <fullName evidence="10">Membrane protein</fullName>
    </submittedName>
</protein>
<organism evidence="10 11">
    <name type="scientific">Pseudosulfitobacter pseudonitzschiae</name>
    <dbReference type="NCBI Taxonomy" id="1402135"/>
    <lineage>
        <taxon>Bacteria</taxon>
        <taxon>Pseudomonadati</taxon>
        <taxon>Pseudomonadota</taxon>
        <taxon>Alphaproteobacteria</taxon>
        <taxon>Rhodobacterales</taxon>
        <taxon>Roseobacteraceae</taxon>
        <taxon>Pseudosulfitobacter</taxon>
    </lineage>
</organism>
<keyword evidence="4" id="KW-0997">Cell inner membrane</keyword>
<dbReference type="Proteomes" id="UP000027746">
    <property type="component" value="Unassembled WGS sequence"/>
</dbReference>
<keyword evidence="3" id="KW-1003">Cell membrane</keyword>
<evidence type="ECO:0000256" key="1">
    <source>
        <dbReference type="ARBA" id="ARBA00004429"/>
    </source>
</evidence>
<dbReference type="GO" id="GO:0005886">
    <property type="term" value="C:plasma membrane"/>
    <property type="evidence" value="ECO:0007669"/>
    <property type="project" value="UniProtKB-SubCell"/>
</dbReference>
<name>A0A073J7K7_9RHOB</name>
<feature type="transmembrane region" description="Helical" evidence="9">
    <location>
        <begin position="128"/>
        <end position="148"/>
    </location>
</feature>
<accession>A0A073J7K7</accession>
<comment type="subcellular location">
    <subcellularLocation>
        <location evidence="1">Cell inner membrane</location>
        <topology evidence="1">Multi-pass membrane protein</topology>
    </subcellularLocation>
</comment>
<keyword evidence="6 9" id="KW-1133">Transmembrane helix</keyword>
<evidence type="ECO:0000256" key="9">
    <source>
        <dbReference type="SAM" id="Phobius"/>
    </source>
</evidence>
<evidence type="ECO:0000256" key="3">
    <source>
        <dbReference type="ARBA" id="ARBA00022475"/>
    </source>
</evidence>
<proteinExistence type="inferred from homology"/>
<dbReference type="AlphaFoldDB" id="A0A073J7K7"/>
<keyword evidence="5 9" id="KW-0812">Transmembrane</keyword>
<dbReference type="EMBL" id="JAMD01000031">
    <property type="protein sequence ID" value="KEJ93702.1"/>
    <property type="molecule type" value="Genomic_DNA"/>
</dbReference>
<evidence type="ECO:0000256" key="7">
    <source>
        <dbReference type="ARBA" id="ARBA00023136"/>
    </source>
</evidence>
<dbReference type="InterPro" id="IPR007272">
    <property type="entry name" value="Sulf_transp_TsuA/YedE"/>
</dbReference>
<dbReference type="Pfam" id="PF04143">
    <property type="entry name" value="Sulf_transp"/>
    <property type="match status" value="1"/>
</dbReference>
<sequence>MGPVVTTEFTPWLSLFGGALIGLSAVMVMGLFGKIAGITGITKGLTGLLPGAGGPDDRGWRLSFLLGLIASPVVVLLATGSFPQQTVPENLPGMAIAGLLVGVGTALGSGCTSGHGVCGIARLSPRSLVAVSVFVAAAIVTTTLIRHVF</sequence>
<keyword evidence="11" id="KW-1185">Reference proteome</keyword>
<reference evidence="10 11" key="1">
    <citation type="submission" date="2014-01" db="EMBL/GenBank/DDBJ databases">
        <title>Sulfitobacter sp. H3 (MCCC 1A00686) Genome Sequencing.</title>
        <authorList>
            <person name="Lai Q."/>
            <person name="Hong Z."/>
        </authorList>
    </citation>
    <scope>NUCLEOTIDE SEQUENCE [LARGE SCALE GENOMIC DNA]</scope>
    <source>
        <strain evidence="10 11">H3</strain>
    </source>
</reference>
<gene>
    <name evidence="10" type="ORF">SUH3_16135</name>
</gene>
<evidence type="ECO:0000313" key="10">
    <source>
        <dbReference type="EMBL" id="KEJ93702.1"/>
    </source>
</evidence>
<evidence type="ECO:0000256" key="6">
    <source>
        <dbReference type="ARBA" id="ARBA00022989"/>
    </source>
</evidence>
<comment type="caution">
    <text evidence="10">The sequence shown here is derived from an EMBL/GenBank/DDBJ whole genome shotgun (WGS) entry which is preliminary data.</text>
</comment>
<keyword evidence="7 9" id="KW-0472">Membrane</keyword>
<dbReference type="OrthoDB" id="9814020at2"/>
<evidence type="ECO:0000313" key="11">
    <source>
        <dbReference type="Proteomes" id="UP000027746"/>
    </source>
</evidence>
<dbReference type="PANTHER" id="PTHR30574">
    <property type="entry name" value="INNER MEMBRANE PROTEIN YEDE"/>
    <property type="match status" value="1"/>
</dbReference>
<feature type="transmembrane region" description="Helical" evidence="9">
    <location>
        <begin position="62"/>
        <end position="82"/>
    </location>
</feature>
<evidence type="ECO:0000256" key="2">
    <source>
        <dbReference type="ARBA" id="ARBA00022448"/>
    </source>
</evidence>
<evidence type="ECO:0000256" key="5">
    <source>
        <dbReference type="ARBA" id="ARBA00022692"/>
    </source>
</evidence>
<comment type="similarity">
    <text evidence="8">Belongs to the TsuA/YedE (TC 9.B.102) family.</text>
</comment>